<sequence length="280" mass="30807">MAGRAPLAPAILVADAMEPTLTDLSAYLRRTGYAGDIAPTRRALEALHLAHATHIPFENLDVLLGRPIALDLVGIEAKLVGARRGGYCFEHNLLFAAVLRAFGFAVTRLAARVRHRTTAVLPRTHMLLLVEAEGGRWLADVGFGGEGLLLPVPFGAGEEVGHFAWSYRVIEEAATANWVLQSRRDGAWRDLYAFTLEPQHTVDYAIANHYVSTHPDSPFVRMLTVQLPTPQRRLILRDRELIEDRGDVVTTRTLADGAELARVLQESFGLEMPPGIRLPG</sequence>
<comment type="similarity">
    <text evidence="1">Belongs to the arylamine N-acetyltransferase family.</text>
</comment>
<dbReference type="InterPro" id="IPR001447">
    <property type="entry name" value="Arylamine_N-AcTrfase"/>
</dbReference>
<dbReference type="AlphaFoldDB" id="A0A497XET0"/>
<evidence type="ECO:0000313" key="2">
    <source>
        <dbReference type="EMBL" id="RLJ65214.1"/>
    </source>
</evidence>
<dbReference type="GO" id="GO:0016407">
    <property type="term" value="F:acetyltransferase activity"/>
    <property type="evidence" value="ECO:0007669"/>
    <property type="project" value="InterPro"/>
</dbReference>
<evidence type="ECO:0000313" key="3">
    <source>
        <dbReference type="Proteomes" id="UP000268908"/>
    </source>
</evidence>
<dbReference type="SUPFAM" id="SSF54001">
    <property type="entry name" value="Cysteine proteinases"/>
    <property type="match status" value="1"/>
</dbReference>
<dbReference type="EMBL" id="RCCI01000005">
    <property type="protein sequence ID" value="RLJ65214.1"/>
    <property type="molecule type" value="Genomic_DNA"/>
</dbReference>
<dbReference type="Proteomes" id="UP000268908">
    <property type="component" value="Unassembled WGS sequence"/>
</dbReference>
<dbReference type="InterPro" id="IPR038765">
    <property type="entry name" value="Papain-like_cys_pep_sf"/>
</dbReference>
<reference evidence="2 3" key="1">
    <citation type="submission" date="2018-10" db="EMBL/GenBank/DDBJ databases">
        <title>Genomic Encyclopedia of Type Strains, Phase IV (KMG-IV): sequencing the most valuable type-strain genomes for metagenomic binning, comparative biology and taxonomic classification.</title>
        <authorList>
            <person name="Goeker M."/>
        </authorList>
    </citation>
    <scope>NUCLEOTIDE SEQUENCE [LARGE SCALE GENOMIC DNA]</scope>
    <source>
        <strain evidence="2 3">DSM 26916</strain>
    </source>
</reference>
<keyword evidence="2" id="KW-0808">Transferase</keyword>
<name>A0A497XET0_9PROT</name>
<dbReference type="Gene3D" id="3.30.2140.10">
    <property type="entry name" value="Arylamine N-acetyltransferase"/>
    <property type="match status" value="1"/>
</dbReference>
<dbReference type="Pfam" id="PF00797">
    <property type="entry name" value="Acetyltransf_2"/>
    <property type="match status" value="1"/>
</dbReference>
<evidence type="ECO:0000256" key="1">
    <source>
        <dbReference type="ARBA" id="ARBA00006547"/>
    </source>
</evidence>
<dbReference type="PANTHER" id="PTHR11786:SF0">
    <property type="entry name" value="ARYLAMINE N-ACETYLTRANSFERASE 4-RELATED"/>
    <property type="match status" value="1"/>
</dbReference>
<dbReference type="Gene3D" id="2.40.128.150">
    <property type="entry name" value="Cysteine proteinases"/>
    <property type="match status" value="1"/>
</dbReference>
<dbReference type="PANTHER" id="PTHR11786">
    <property type="entry name" value="N-HYDROXYARYLAMINE O-ACETYLTRANSFERASE"/>
    <property type="match status" value="1"/>
</dbReference>
<comment type="caution">
    <text evidence="2">The sequence shown here is derived from an EMBL/GenBank/DDBJ whole genome shotgun (WGS) entry which is preliminary data.</text>
</comment>
<organism evidence="2 3">
    <name type="scientific">Sulfurisoma sediminicola</name>
    <dbReference type="NCBI Taxonomy" id="1381557"/>
    <lineage>
        <taxon>Bacteria</taxon>
        <taxon>Pseudomonadati</taxon>
        <taxon>Pseudomonadota</taxon>
        <taxon>Betaproteobacteria</taxon>
        <taxon>Nitrosomonadales</taxon>
        <taxon>Sterolibacteriaceae</taxon>
        <taxon>Sulfurisoma</taxon>
    </lineage>
</organism>
<keyword evidence="3" id="KW-1185">Reference proteome</keyword>
<protein>
    <submittedName>
        <fullName evidence="2">N-hydroxyarylamine O-acetyltransferase</fullName>
    </submittedName>
</protein>
<proteinExistence type="inferred from homology"/>
<accession>A0A497XET0</accession>
<gene>
    <name evidence="2" type="ORF">DFR35_1871</name>
</gene>